<dbReference type="Proteomes" id="UP000887579">
    <property type="component" value="Unplaced"/>
</dbReference>
<reference evidence="2" key="1">
    <citation type="submission" date="2022-11" db="UniProtKB">
        <authorList>
            <consortium name="WormBaseParasite"/>
        </authorList>
    </citation>
    <scope>IDENTIFICATION</scope>
</reference>
<protein>
    <submittedName>
        <fullName evidence="2">Uncharacterized protein</fullName>
    </submittedName>
</protein>
<accession>A0AC34FE42</accession>
<sequence>MNSTQEEPPAKRGKSFPSVDVNINFNSFKHLQSPTFEQCQFTTTVNTSEIANFVPNISLQPSALTTTSTSNSSSNVTNDLNNLNLSSETQSNSKQVTTNLFFIDGYINKKLEHGRPKEAIPRAMEHFKNHDFIDLYNSFKLLRPNEIDEIALTNIRRFIVHIHSNYEVLAKEKLNQNDAIIPPVENMEVNVSKPSNGGDVTPADVSPAPPVSSVAKIPKWIYPEKSCQEMYESSNKEITNFLIIFIPQLYEMFELLSTNSSSSKTAKKEEAEAVVSHFWKNNQDLNISLLIEKECSNQRRKIATKIYTALNNCKGVIMSKSNNIFQCKKSKTTNQLVPKSGKFIEFKNCEWNIPAELQNENYVIVSKKDATGQTIISKVELFGLTTTPKITELAKKKMMKKK</sequence>
<proteinExistence type="predicted"/>
<evidence type="ECO:0000313" key="2">
    <source>
        <dbReference type="WBParaSite" id="ES5_v2.g15503.t1"/>
    </source>
</evidence>
<organism evidence="1 2">
    <name type="scientific">Panagrolaimus sp. ES5</name>
    <dbReference type="NCBI Taxonomy" id="591445"/>
    <lineage>
        <taxon>Eukaryota</taxon>
        <taxon>Metazoa</taxon>
        <taxon>Ecdysozoa</taxon>
        <taxon>Nematoda</taxon>
        <taxon>Chromadorea</taxon>
        <taxon>Rhabditida</taxon>
        <taxon>Tylenchina</taxon>
        <taxon>Panagrolaimomorpha</taxon>
        <taxon>Panagrolaimoidea</taxon>
        <taxon>Panagrolaimidae</taxon>
        <taxon>Panagrolaimus</taxon>
    </lineage>
</organism>
<evidence type="ECO:0000313" key="1">
    <source>
        <dbReference type="Proteomes" id="UP000887579"/>
    </source>
</evidence>
<name>A0AC34FE42_9BILA</name>
<dbReference type="WBParaSite" id="ES5_v2.g15503.t1">
    <property type="protein sequence ID" value="ES5_v2.g15503.t1"/>
    <property type="gene ID" value="ES5_v2.g15503"/>
</dbReference>